<dbReference type="Gene3D" id="1.20.120.1460">
    <property type="match status" value="1"/>
</dbReference>
<evidence type="ECO:0000256" key="4">
    <source>
        <dbReference type="ARBA" id="ARBA00022643"/>
    </source>
</evidence>
<dbReference type="Pfam" id="PF01207">
    <property type="entry name" value="Dus"/>
    <property type="match status" value="1"/>
</dbReference>
<evidence type="ECO:0000256" key="10">
    <source>
        <dbReference type="PIRSR" id="PIRSR006621-1"/>
    </source>
</evidence>
<keyword evidence="7" id="KW-0694">RNA-binding</keyword>
<feature type="binding site" evidence="11">
    <location>
        <begin position="234"/>
        <end position="235"/>
    </location>
    <ligand>
        <name>FMN</name>
        <dbReference type="ChEBI" id="CHEBI:58210"/>
    </ligand>
</feature>
<evidence type="ECO:0000256" key="9">
    <source>
        <dbReference type="PIRNR" id="PIRNR006621"/>
    </source>
</evidence>
<dbReference type="PROSITE" id="PS01136">
    <property type="entry name" value="UPF0034"/>
    <property type="match status" value="1"/>
</dbReference>
<gene>
    <name evidence="13" type="primary">yjbN</name>
    <name evidence="13" type="ORF">Loak_0655</name>
</gene>
<feature type="binding site" evidence="11">
    <location>
        <position position="71"/>
    </location>
    <ligand>
        <name>FMN</name>
        <dbReference type="ChEBI" id="CHEBI:58210"/>
    </ligand>
</feature>
<comment type="caution">
    <text evidence="13">The sequence shown here is derived from an EMBL/GenBank/DDBJ whole genome shotgun (WGS) entry which is preliminary data.</text>
</comment>
<proteinExistence type="inferred from homology"/>
<dbReference type="PANTHER" id="PTHR42907">
    <property type="entry name" value="FMN-LINKED OXIDOREDUCTASES SUPERFAMILY PROTEIN"/>
    <property type="match status" value="1"/>
</dbReference>
<reference evidence="13 14" key="1">
    <citation type="submission" date="2015-11" db="EMBL/GenBank/DDBJ databases">
        <title>Genomic analysis of 38 Legionella species identifies large and diverse effector repertoires.</title>
        <authorList>
            <person name="Burstein D."/>
            <person name="Amaro F."/>
            <person name="Zusman T."/>
            <person name="Lifshitz Z."/>
            <person name="Cohen O."/>
            <person name="Gilbert J.A."/>
            <person name="Pupko T."/>
            <person name="Shuman H.A."/>
            <person name="Segal G."/>
        </authorList>
    </citation>
    <scope>NUCLEOTIDE SEQUENCE [LARGE SCALE GENOMIC DNA]</scope>
    <source>
        <strain evidence="13 14">Oak Ridge-10</strain>
    </source>
</reference>
<dbReference type="PANTHER" id="PTHR42907:SF1">
    <property type="entry name" value="FMN-LINKED OXIDOREDUCTASES SUPERFAMILY PROTEIN"/>
    <property type="match status" value="1"/>
</dbReference>
<evidence type="ECO:0000313" key="13">
    <source>
        <dbReference type="EMBL" id="KTD43480.1"/>
    </source>
</evidence>
<dbReference type="SUPFAM" id="SSF51395">
    <property type="entry name" value="FMN-linked oxidoreductases"/>
    <property type="match status" value="1"/>
</dbReference>
<keyword evidence="6" id="KW-0521">NADP</keyword>
<dbReference type="InterPro" id="IPR013785">
    <property type="entry name" value="Aldolase_TIM"/>
</dbReference>
<dbReference type="CDD" id="cd02801">
    <property type="entry name" value="DUS_like_FMN"/>
    <property type="match status" value="1"/>
</dbReference>
<evidence type="ECO:0000256" key="8">
    <source>
        <dbReference type="ARBA" id="ARBA00023002"/>
    </source>
</evidence>
<dbReference type="RefSeq" id="WP_272946919.1">
    <property type="nucleotide sequence ID" value="NZ_LCUA01000005.1"/>
</dbReference>
<evidence type="ECO:0000256" key="11">
    <source>
        <dbReference type="PIRSR" id="PIRSR006621-2"/>
    </source>
</evidence>
<evidence type="ECO:0000256" key="3">
    <source>
        <dbReference type="ARBA" id="ARBA00022630"/>
    </source>
</evidence>
<keyword evidence="4 9" id="KW-0288">FMN</keyword>
<evidence type="ECO:0000256" key="1">
    <source>
        <dbReference type="ARBA" id="ARBA00001917"/>
    </source>
</evidence>
<comment type="function">
    <text evidence="9">Catalyzes the synthesis of 5,6-dihydrouridine (D), a modified base found in the D-loop of most tRNAs, via the reduction of the C5-C6 double bond in target uridines.</text>
</comment>
<dbReference type="NCBIfam" id="NF008774">
    <property type="entry name" value="PRK11815.1"/>
    <property type="match status" value="1"/>
</dbReference>
<dbReference type="PATRIC" id="fig|29423.5.peg.682"/>
<accession>A0A0W0XFZ5</accession>
<evidence type="ECO:0000256" key="5">
    <source>
        <dbReference type="ARBA" id="ARBA00022694"/>
    </source>
</evidence>
<sequence>MSAVLCSQSPLISSLAIAPMIDWTYTHFRVFMRMLAPKALLYTDMQTPGAVFNNSSRALGFHPMENPLALQLGGADKKALVLSAKKAEQQGFNEINLNLGCPSDRVQAGRFGACLMAEPEHVADCITAIKQAVSIPVTAKTRIGIDHQDSYDFFSAFAHRLIASGCDKLLVHARKAWLRGLNPKQNRTIPPLHYEYVYNIKQELPSVPIVINGNINSLEAIRLHLQQVDGVMLGRLACQNPYAIAIIHHGLYPQIPLLKRSVVLQQYLDYLKTAYAHGVAMSILLKPILGLAHGLPGAKLWKELLSNAQRGGVIPEHRNAISMMENMEQHDSDDVSLLSCQALNDG</sequence>
<feature type="binding site" evidence="11">
    <location>
        <position position="140"/>
    </location>
    <ligand>
        <name>FMN</name>
        <dbReference type="ChEBI" id="CHEBI:58210"/>
    </ligand>
</feature>
<feature type="domain" description="DUS-like FMN-binding" evidence="12">
    <location>
        <begin position="17"/>
        <end position="309"/>
    </location>
</feature>
<keyword evidence="5 9" id="KW-0819">tRNA processing</keyword>
<dbReference type="InterPro" id="IPR018517">
    <property type="entry name" value="tRNA_hU_synthase_CS"/>
</dbReference>
<dbReference type="InterPro" id="IPR004653">
    <property type="entry name" value="DusA"/>
</dbReference>
<protein>
    <recommendedName>
        <fullName evidence="9">tRNA-dihydrouridine synthase</fullName>
        <ecNumber evidence="9">1.3.1.-</ecNumber>
    </recommendedName>
</protein>
<comment type="cofactor">
    <cofactor evidence="1 9 11">
        <name>FMN</name>
        <dbReference type="ChEBI" id="CHEBI:58210"/>
    </cofactor>
</comment>
<keyword evidence="11" id="KW-0547">Nucleotide-binding</keyword>
<evidence type="ECO:0000256" key="7">
    <source>
        <dbReference type="ARBA" id="ARBA00022884"/>
    </source>
</evidence>
<evidence type="ECO:0000259" key="12">
    <source>
        <dbReference type="Pfam" id="PF01207"/>
    </source>
</evidence>
<feature type="binding site" evidence="11">
    <location>
        <position position="172"/>
    </location>
    <ligand>
        <name>FMN</name>
        <dbReference type="ChEBI" id="CHEBI:58210"/>
    </ligand>
</feature>
<organism evidence="13 14">
    <name type="scientific">Legionella oakridgensis</name>
    <dbReference type="NCBI Taxonomy" id="29423"/>
    <lineage>
        <taxon>Bacteria</taxon>
        <taxon>Pseudomonadati</taxon>
        <taxon>Pseudomonadota</taxon>
        <taxon>Gammaproteobacteria</taxon>
        <taxon>Legionellales</taxon>
        <taxon>Legionellaceae</taxon>
        <taxon>Legionella</taxon>
    </lineage>
</organism>
<dbReference type="InterPro" id="IPR001269">
    <property type="entry name" value="DUS_fam"/>
</dbReference>
<keyword evidence="3 9" id="KW-0285">Flavoprotein</keyword>
<dbReference type="InterPro" id="IPR035587">
    <property type="entry name" value="DUS-like_FMN-bd"/>
</dbReference>
<dbReference type="Gene3D" id="3.20.20.70">
    <property type="entry name" value="Aldolase class I"/>
    <property type="match status" value="1"/>
</dbReference>
<keyword evidence="8 9" id="KW-0560">Oxidoreductase</keyword>
<dbReference type="GO" id="GO:0050660">
    <property type="term" value="F:flavin adenine dinucleotide binding"/>
    <property type="evidence" value="ECO:0007669"/>
    <property type="project" value="InterPro"/>
</dbReference>
<keyword evidence="2" id="KW-0820">tRNA-binding</keyword>
<feature type="active site" description="Proton donor" evidence="10">
    <location>
        <position position="101"/>
    </location>
</feature>
<comment type="similarity">
    <text evidence="9">Belongs to the dus family.</text>
</comment>
<dbReference type="AlphaFoldDB" id="A0A0W0XFZ5"/>
<evidence type="ECO:0000256" key="2">
    <source>
        <dbReference type="ARBA" id="ARBA00022555"/>
    </source>
</evidence>
<dbReference type="GO" id="GO:0000049">
    <property type="term" value="F:tRNA binding"/>
    <property type="evidence" value="ECO:0007669"/>
    <property type="project" value="UniProtKB-KW"/>
</dbReference>
<dbReference type="EC" id="1.3.1.-" evidence="9"/>
<name>A0A0W0XFZ5_9GAMM</name>
<dbReference type="Proteomes" id="UP000054858">
    <property type="component" value="Unassembled WGS sequence"/>
</dbReference>
<dbReference type="EMBL" id="LNYP01000008">
    <property type="protein sequence ID" value="KTD43480.1"/>
    <property type="molecule type" value="Genomic_DNA"/>
</dbReference>
<dbReference type="PIRSF" id="PIRSF006621">
    <property type="entry name" value="Dus"/>
    <property type="match status" value="1"/>
</dbReference>
<evidence type="ECO:0000256" key="6">
    <source>
        <dbReference type="ARBA" id="ARBA00022857"/>
    </source>
</evidence>
<dbReference type="GO" id="GO:0017150">
    <property type="term" value="F:tRNA dihydrouridine synthase activity"/>
    <property type="evidence" value="ECO:0007669"/>
    <property type="project" value="InterPro"/>
</dbReference>
<evidence type="ECO:0000313" key="14">
    <source>
        <dbReference type="Proteomes" id="UP000054858"/>
    </source>
</evidence>